<dbReference type="PATRIC" id="fig|1042209.11.peg.5913"/>
<evidence type="ECO:0000256" key="1">
    <source>
        <dbReference type="SAM" id="MobiDB-lite"/>
    </source>
</evidence>
<dbReference type="AlphaFoldDB" id="A0A010SJJ5"/>
<name>A0A010SJJ5_PSEFL</name>
<dbReference type="eggNOG" id="ENOG5031UCT">
    <property type="taxonomic scope" value="Bacteria"/>
</dbReference>
<dbReference type="EMBL" id="AFOY02000026">
    <property type="protein sequence ID" value="EXF91383.1"/>
    <property type="molecule type" value="Genomic_DNA"/>
</dbReference>
<dbReference type="HOGENOM" id="CLU_1843412_0_0_6"/>
<protein>
    <submittedName>
        <fullName evidence="2">Uncharacterized protein</fullName>
    </submittedName>
</protein>
<reference evidence="2 3" key="1">
    <citation type="journal article" date="2011" name="J. Bacteriol.">
        <title>Draft genome sequence of the polycyclic aromatic hydrocarbon-degrading, genetically engineered bioluminescent bioreporter Pseudomonas fluorescens HK44.</title>
        <authorList>
            <person name="Chauhan A."/>
            <person name="Layton A.C."/>
            <person name="Williams D.E."/>
            <person name="Smartt A.E."/>
            <person name="Ripp S."/>
            <person name="Karpinets T.V."/>
            <person name="Brown S.D."/>
            <person name="Sayler G.S."/>
        </authorList>
    </citation>
    <scope>NUCLEOTIDE SEQUENCE [LARGE SCALE GENOMIC DNA]</scope>
    <source>
        <strain evidence="2 3">HK44</strain>
    </source>
</reference>
<organism evidence="2 3">
    <name type="scientific">Pseudomonas fluorescens HK44</name>
    <dbReference type="NCBI Taxonomy" id="1042209"/>
    <lineage>
        <taxon>Bacteria</taxon>
        <taxon>Pseudomonadati</taxon>
        <taxon>Pseudomonadota</taxon>
        <taxon>Gammaproteobacteria</taxon>
        <taxon>Pseudomonadales</taxon>
        <taxon>Pseudomonadaceae</taxon>
        <taxon>Pseudomonas</taxon>
    </lineage>
</organism>
<evidence type="ECO:0000313" key="3">
    <source>
        <dbReference type="Proteomes" id="UP000022611"/>
    </source>
</evidence>
<dbReference type="Proteomes" id="UP000022611">
    <property type="component" value="Unassembled WGS sequence"/>
</dbReference>
<feature type="region of interest" description="Disordered" evidence="1">
    <location>
        <begin position="81"/>
        <end position="139"/>
    </location>
</feature>
<sequence length="139" mass="15670">MISENQPLILQQRVVKHANANLHCREVSLRLSSDQRELILTRYTEHYSPDGLQWVERSHRVPVTDLLRWVIENGEAQTLMQGGDASDILPIDRSHAERRNDQDAILSARSGCNEPPYNGPPLPSLHNTPKAADRPCSST</sequence>
<evidence type="ECO:0000313" key="2">
    <source>
        <dbReference type="EMBL" id="EXF91383.1"/>
    </source>
</evidence>
<gene>
    <name evidence="2" type="ORF">HK44_018720</name>
</gene>
<proteinExistence type="predicted"/>
<dbReference type="RefSeq" id="WP_019693496.1">
    <property type="nucleotide sequence ID" value="NZ_AFOY02000026.1"/>
</dbReference>
<feature type="compositionally biased region" description="Basic and acidic residues" evidence="1">
    <location>
        <begin position="90"/>
        <end position="102"/>
    </location>
</feature>
<accession>A0A010SJJ5</accession>
<comment type="caution">
    <text evidence="2">The sequence shown here is derived from an EMBL/GenBank/DDBJ whole genome shotgun (WGS) entry which is preliminary data.</text>
</comment>